<dbReference type="GO" id="GO:0003677">
    <property type="term" value="F:DNA binding"/>
    <property type="evidence" value="ECO:0007669"/>
    <property type="project" value="UniProtKB-KW"/>
</dbReference>
<dbReference type="InterPro" id="IPR010982">
    <property type="entry name" value="Lambda_DNA-bd_dom_sf"/>
</dbReference>
<dbReference type="SUPFAM" id="SSF47413">
    <property type="entry name" value="lambda repressor-like DNA-binding domains"/>
    <property type="match status" value="1"/>
</dbReference>
<evidence type="ECO:0000259" key="2">
    <source>
        <dbReference type="PROSITE" id="PS50943"/>
    </source>
</evidence>
<dbReference type="PANTHER" id="PTHR46558">
    <property type="entry name" value="TRACRIPTIONAL REGULATORY PROTEIN-RELATED-RELATED"/>
    <property type="match status" value="1"/>
</dbReference>
<dbReference type="PANTHER" id="PTHR46558:SF4">
    <property type="entry name" value="DNA-BIDING PHAGE PROTEIN"/>
    <property type="match status" value="1"/>
</dbReference>
<dbReference type="Proteomes" id="UP000005316">
    <property type="component" value="Unassembled WGS sequence"/>
</dbReference>
<dbReference type="HOGENOM" id="CLU_066192_44_1_9"/>
<dbReference type="Pfam" id="PF01381">
    <property type="entry name" value="HTH_3"/>
    <property type="match status" value="1"/>
</dbReference>
<dbReference type="EMBL" id="AFPZ01000048">
    <property type="protein sequence ID" value="EGQ26233.1"/>
    <property type="molecule type" value="Genomic_DNA"/>
</dbReference>
<dbReference type="RefSeq" id="WP_009766638.1">
    <property type="nucleotide sequence ID" value="NZ_GL982997.1"/>
</dbReference>
<dbReference type="AlphaFoldDB" id="F9DSJ1"/>
<gene>
    <name evidence="3" type="primary">lanR</name>
    <name evidence="3" type="ORF">HMPREF9372_1771</name>
</gene>
<dbReference type="PROSITE" id="PS50943">
    <property type="entry name" value="HTH_CROC1"/>
    <property type="match status" value="1"/>
</dbReference>
<dbReference type="eggNOG" id="COG1476">
    <property type="taxonomic scope" value="Bacteria"/>
</dbReference>
<comment type="caution">
    <text evidence="3">The sequence shown here is derived from an EMBL/GenBank/DDBJ whole genome shotgun (WGS) entry which is preliminary data.</text>
</comment>
<keyword evidence="1" id="KW-0238">DNA-binding</keyword>
<dbReference type="InterPro" id="IPR001387">
    <property type="entry name" value="Cro/C1-type_HTH"/>
</dbReference>
<reference evidence="3 4" key="1">
    <citation type="submission" date="2011-04" db="EMBL/GenBank/DDBJ databases">
        <authorList>
            <person name="Muzny D."/>
            <person name="Qin X."/>
            <person name="Deng J."/>
            <person name="Jiang H."/>
            <person name="Liu Y."/>
            <person name="Qu J."/>
            <person name="Song X.-Z."/>
            <person name="Zhang L."/>
            <person name="Thornton R."/>
            <person name="Coyle M."/>
            <person name="Francisco L."/>
            <person name="Jackson L."/>
            <person name="Javaid M."/>
            <person name="Korchina V."/>
            <person name="Kovar C."/>
            <person name="Mata R."/>
            <person name="Mathew T."/>
            <person name="Ngo R."/>
            <person name="Nguyen L."/>
            <person name="Nguyen N."/>
            <person name="Okwuonu G."/>
            <person name="Ongeri F."/>
            <person name="Pham C."/>
            <person name="Simmons D."/>
            <person name="Wilczek-Boney K."/>
            <person name="Hale W."/>
            <person name="Jakkamsetti A."/>
            <person name="Pham P."/>
            <person name="Ruth R."/>
            <person name="San Lucas F."/>
            <person name="Warren J."/>
            <person name="Zhang J."/>
            <person name="Zhao Z."/>
            <person name="Zhou C."/>
            <person name="Zhu D."/>
            <person name="Lee S."/>
            <person name="Bess C."/>
            <person name="Blankenburg K."/>
            <person name="Forbes L."/>
            <person name="Fu Q."/>
            <person name="Gubbala S."/>
            <person name="Hirani K."/>
            <person name="Jayaseelan J.C."/>
            <person name="Lara F."/>
            <person name="Munidasa M."/>
            <person name="Palculict T."/>
            <person name="Patil S."/>
            <person name="Pu L.-L."/>
            <person name="Saada N."/>
            <person name="Tang L."/>
            <person name="Weissenberger G."/>
            <person name="Zhu Y."/>
            <person name="Hemphill L."/>
            <person name="Shang Y."/>
            <person name="Youmans B."/>
            <person name="Ayvaz T."/>
            <person name="Ross M."/>
            <person name="Santibanez J."/>
            <person name="Aqrawi P."/>
            <person name="Gross S."/>
            <person name="Joshi V."/>
            <person name="Fowler G."/>
            <person name="Nazareth L."/>
            <person name="Reid J."/>
            <person name="Worley K."/>
            <person name="Petrosino J."/>
            <person name="Highlander S."/>
            <person name="Gibbs R."/>
        </authorList>
    </citation>
    <scope>NUCLEOTIDE SEQUENCE [LARGE SCALE GENOMIC DNA]</scope>
    <source>
        <strain evidence="3 4">2681</strain>
    </source>
</reference>
<name>F9DSJ1_9BACL</name>
<evidence type="ECO:0000256" key="1">
    <source>
        <dbReference type="ARBA" id="ARBA00023125"/>
    </source>
</evidence>
<evidence type="ECO:0000313" key="4">
    <source>
        <dbReference type="Proteomes" id="UP000005316"/>
    </source>
</evidence>
<feature type="domain" description="HTH cro/C1-type" evidence="2">
    <location>
        <begin position="15"/>
        <end position="69"/>
    </location>
</feature>
<evidence type="ECO:0000313" key="3">
    <source>
        <dbReference type="EMBL" id="EGQ26233.1"/>
    </source>
</evidence>
<protein>
    <submittedName>
        <fullName evidence="3">Cro/CI family transcriptional regulator</fullName>
    </submittedName>
</protein>
<organism evidence="3 4">
    <name type="scientific">Sporosarcina newyorkensis 2681</name>
    <dbReference type="NCBI Taxonomy" id="1027292"/>
    <lineage>
        <taxon>Bacteria</taxon>
        <taxon>Bacillati</taxon>
        <taxon>Bacillota</taxon>
        <taxon>Bacilli</taxon>
        <taxon>Bacillales</taxon>
        <taxon>Caryophanaceae</taxon>
        <taxon>Sporosarcina</taxon>
    </lineage>
</organism>
<proteinExistence type="predicted"/>
<dbReference type="Gene3D" id="1.10.260.40">
    <property type="entry name" value="lambda repressor-like DNA-binding domains"/>
    <property type="match status" value="1"/>
</dbReference>
<accession>F9DSJ1</accession>
<sequence length="77" mass="9078">MKMPLNNERKIRNRIVVLRAERGLSQREVADKLGVSRQTIISLEKNRYNPSLKLAYDISLMFGVDLHEVFQYEVEKE</sequence>
<dbReference type="CDD" id="cd00093">
    <property type="entry name" value="HTH_XRE"/>
    <property type="match status" value="1"/>
</dbReference>
<dbReference type="SMART" id="SM00530">
    <property type="entry name" value="HTH_XRE"/>
    <property type="match status" value="1"/>
</dbReference>